<evidence type="ECO:0000259" key="9">
    <source>
        <dbReference type="PROSITE" id="PS51755"/>
    </source>
</evidence>
<dbReference type="PANTHER" id="PTHR48111:SF59">
    <property type="entry name" value="TRANSCRIPTIONAL REGULATORY PROTEIN BAER"/>
    <property type="match status" value="1"/>
</dbReference>
<dbReference type="OrthoDB" id="9802426at2"/>
<evidence type="ECO:0000313" key="11">
    <source>
        <dbReference type="Proteomes" id="UP000314011"/>
    </source>
</evidence>
<dbReference type="SUPFAM" id="SSF52172">
    <property type="entry name" value="CheY-like"/>
    <property type="match status" value="1"/>
</dbReference>
<keyword evidence="3" id="KW-0805">Transcription regulation</keyword>
<dbReference type="InterPro" id="IPR001867">
    <property type="entry name" value="OmpR/PhoB-type_DNA-bd"/>
</dbReference>
<feature type="domain" description="OmpR/PhoB-type" evidence="9">
    <location>
        <begin position="127"/>
        <end position="225"/>
    </location>
</feature>
<dbReference type="GO" id="GO:0032993">
    <property type="term" value="C:protein-DNA complex"/>
    <property type="evidence" value="ECO:0007669"/>
    <property type="project" value="TreeGrafter"/>
</dbReference>
<evidence type="ECO:0000256" key="2">
    <source>
        <dbReference type="ARBA" id="ARBA00023012"/>
    </source>
</evidence>
<evidence type="ECO:0000256" key="1">
    <source>
        <dbReference type="ARBA" id="ARBA00022553"/>
    </source>
</evidence>
<comment type="caution">
    <text evidence="10">The sequence shown here is derived from an EMBL/GenBank/DDBJ whole genome shotgun (WGS) entry which is preliminary data.</text>
</comment>
<dbReference type="SMART" id="SM00862">
    <property type="entry name" value="Trans_reg_C"/>
    <property type="match status" value="1"/>
</dbReference>
<dbReference type="Gene3D" id="6.10.250.690">
    <property type="match status" value="1"/>
</dbReference>
<dbReference type="Pfam" id="PF00486">
    <property type="entry name" value="Trans_reg_C"/>
    <property type="match status" value="1"/>
</dbReference>
<evidence type="ECO:0000256" key="5">
    <source>
        <dbReference type="ARBA" id="ARBA00023163"/>
    </source>
</evidence>
<dbReference type="SUPFAM" id="SSF46894">
    <property type="entry name" value="C-terminal effector domain of the bipartite response regulators"/>
    <property type="match status" value="1"/>
</dbReference>
<dbReference type="GO" id="GO:0005829">
    <property type="term" value="C:cytosol"/>
    <property type="evidence" value="ECO:0007669"/>
    <property type="project" value="TreeGrafter"/>
</dbReference>
<gene>
    <name evidence="10" type="ORF">FHY64_14705</name>
</gene>
<keyword evidence="2" id="KW-0902">Two-component regulatory system</keyword>
<dbReference type="PROSITE" id="PS50110">
    <property type="entry name" value="RESPONSE_REGULATORY"/>
    <property type="match status" value="1"/>
</dbReference>
<dbReference type="InterPro" id="IPR036388">
    <property type="entry name" value="WH-like_DNA-bd_sf"/>
</dbReference>
<dbReference type="PANTHER" id="PTHR48111">
    <property type="entry name" value="REGULATOR OF RPOS"/>
    <property type="match status" value="1"/>
</dbReference>
<keyword evidence="11" id="KW-1185">Reference proteome</keyword>
<dbReference type="AlphaFoldDB" id="A0A5C5GBC7"/>
<dbReference type="Gene3D" id="1.10.10.10">
    <property type="entry name" value="Winged helix-like DNA-binding domain superfamily/Winged helix DNA-binding domain"/>
    <property type="match status" value="1"/>
</dbReference>
<dbReference type="InterPro" id="IPR001789">
    <property type="entry name" value="Sig_transdc_resp-reg_receiver"/>
</dbReference>
<feature type="DNA-binding region" description="OmpR/PhoB-type" evidence="7">
    <location>
        <begin position="127"/>
        <end position="225"/>
    </location>
</feature>
<name>A0A5C5GBC7_9RHOB</name>
<dbReference type="InterPro" id="IPR016032">
    <property type="entry name" value="Sig_transdc_resp-reg_C-effctor"/>
</dbReference>
<dbReference type="RefSeq" id="WP_140196124.1">
    <property type="nucleotide sequence ID" value="NZ_CP065915.1"/>
</dbReference>
<reference evidence="10 11" key="1">
    <citation type="submission" date="2019-06" db="EMBL/GenBank/DDBJ databases">
        <title>Genome of new Rhodobacteraceae sp. SM1903.</title>
        <authorList>
            <person name="Ren X."/>
        </authorList>
    </citation>
    <scope>NUCLEOTIDE SEQUENCE [LARGE SCALE GENOMIC DNA]</scope>
    <source>
        <strain evidence="10 11">SM1903</strain>
    </source>
</reference>
<dbReference type="FunFam" id="3.40.50.2300:FF:000001">
    <property type="entry name" value="DNA-binding response regulator PhoB"/>
    <property type="match status" value="1"/>
</dbReference>
<dbReference type="PROSITE" id="PS51755">
    <property type="entry name" value="OMPR_PHOB"/>
    <property type="match status" value="1"/>
</dbReference>
<feature type="modified residue" description="4-aspartylphosphate" evidence="6">
    <location>
        <position position="53"/>
    </location>
</feature>
<dbReference type="GO" id="GO:0006355">
    <property type="term" value="P:regulation of DNA-templated transcription"/>
    <property type="evidence" value="ECO:0007669"/>
    <property type="project" value="InterPro"/>
</dbReference>
<proteinExistence type="predicted"/>
<dbReference type="InterPro" id="IPR039420">
    <property type="entry name" value="WalR-like"/>
</dbReference>
<dbReference type="InterPro" id="IPR011006">
    <property type="entry name" value="CheY-like_superfamily"/>
</dbReference>
<dbReference type="SMART" id="SM00448">
    <property type="entry name" value="REC"/>
    <property type="match status" value="1"/>
</dbReference>
<dbReference type="GO" id="GO:0000156">
    <property type="term" value="F:phosphorelay response regulator activity"/>
    <property type="evidence" value="ECO:0007669"/>
    <property type="project" value="TreeGrafter"/>
</dbReference>
<keyword evidence="4 7" id="KW-0238">DNA-binding</keyword>
<evidence type="ECO:0000256" key="3">
    <source>
        <dbReference type="ARBA" id="ARBA00023015"/>
    </source>
</evidence>
<dbReference type="CDD" id="cd00383">
    <property type="entry name" value="trans_reg_C"/>
    <property type="match status" value="1"/>
</dbReference>
<evidence type="ECO:0000259" key="8">
    <source>
        <dbReference type="PROSITE" id="PS50110"/>
    </source>
</evidence>
<protein>
    <submittedName>
        <fullName evidence="10">Response regulator transcription factor</fullName>
    </submittedName>
</protein>
<dbReference type="EMBL" id="VFFF01000002">
    <property type="protein sequence ID" value="TNY31274.1"/>
    <property type="molecule type" value="Genomic_DNA"/>
</dbReference>
<dbReference type="Proteomes" id="UP000314011">
    <property type="component" value="Unassembled WGS sequence"/>
</dbReference>
<feature type="domain" description="Response regulatory" evidence="8">
    <location>
        <begin position="4"/>
        <end position="117"/>
    </location>
</feature>
<dbReference type="GO" id="GO:0000976">
    <property type="term" value="F:transcription cis-regulatory region binding"/>
    <property type="evidence" value="ECO:0007669"/>
    <property type="project" value="TreeGrafter"/>
</dbReference>
<sequence>MSQTILIVDDDPNIRDVLSIALRQAGFTTVEAADGEAALRAVAEEGPDLVVLDIGLPEKDGLEVCRDLRRDSDVPVLFLTARSDEIDRVLGLEMGGDDYVSKPFSPRELVARVKAILKRSGGALPDHELLKRGLLEVDETRHLTRVAGQPVQLTSREMDILVKLMAKPDHVVARPRLVDSVYGLNVVVSDRTMDSHLRNLRAKLAEAGIEDAIETVHGVGVRMGPCRGA</sequence>
<accession>A0A5C5GBC7</accession>
<dbReference type="Gene3D" id="3.40.50.2300">
    <property type="match status" value="1"/>
</dbReference>
<organism evidence="10 11">
    <name type="scientific">Pelagovum pacificum</name>
    <dbReference type="NCBI Taxonomy" id="2588711"/>
    <lineage>
        <taxon>Bacteria</taxon>
        <taxon>Pseudomonadati</taxon>
        <taxon>Pseudomonadota</taxon>
        <taxon>Alphaproteobacteria</taxon>
        <taxon>Rhodobacterales</taxon>
        <taxon>Paracoccaceae</taxon>
        <taxon>Pelagovum</taxon>
    </lineage>
</organism>
<keyword evidence="5" id="KW-0804">Transcription</keyword>
<dbReference type="Pfam" id="PF00072">
    <property type="entry name" value="Response_reg"/>
    <property type="match status" value="1"/>
</dbReference>
<evidence type="ECO:0000256" key="4">
    <source>
        <dbReference type="ARBA" id="ARBA00023125"/>
    </source>
</evidence>
<evidence type="ECO:0000313" key="10">
    <source>
        <dbReference type="EMBL" id="TNY31274.1"/>
    </source>
</evidence>
<keyword evidence="1 6" id="KW-0597">Phosphoprotein</keyword>
<evidence type="ECO:0000256" key="7">
    <source>
        <dbReference type="PROSITE-ProRule" id="PRU01091"/>
    </source>
</evidence>
<evidence type="ECO:0000256" key="6">
    <source>
        <dbReference type="PROSITE-ProRule" id="PRU00169"/>
    </source>
</evidence>